<sequence>MSVPCRVALLLAVTLCCGATADVFASEHDRRLTPCEMVDVLQEMSTVFEALSEPIMTVEKDVTALRRRLWSLRDVLDRETLTMLREKIYDAESEVSSPELATKKLRKDLKEFLNTVQSKSRQLRSAERGSNFSDFFQTCNNTMPNNERTKEDLLRAIGEGWGSVLAWASGEKSRLEAEENEAMRASLGPSSQASSEYKALLTNFMELVGKADVALTTVLTHIPKAAAMLSAAKQAVAEAVKSILAKELSECRGREVTGDTSASCSSLRGMLDKVRERSGQVVSAREVDGGRPAPSTAKSSDGIAALTEADADALLAASGHEGLIELLSKHGSQGNESAHGMSVARVVFYAEIPVVLVVMLGLVSLKLMRLQAKKKMEQTPRREDKEETDVVSLVCMCAGVHERE</sequence>
<dbReference type="VEuPathDB" id="TriTrypDB:TvY486_0004490"/>
<organism evidence="3 4">
    <name type="scientific">Trypanosoma vivax (strain Y486)</name>
    <dbReference type="NCBI Taxonomy" id="1055687"/>
    <lineage>
        <taxon>Eukaryota</taxon>
        <taxon>Discoba</taxon>
        <taxon>Euglenozoa</taxon>
        <taxon>Kinetoplastea</taxon>
        <taxon>Metakinetoplastina</taxon>
        <taxon>Trypanosomatida</taxon>
        <taxon>Trypanosomatidae</taxon>
        <taxon>Trypanosoma</taxon>
        <taxon>Duttonella</taxon>
    </lineage>
</organism>
<dbReference type="AlphaFoldDB" id="F9WVV5"/>
<proteinExistence type="predicted"/>
<keyword evidence="1" id="KW-0812">Transmembrane</keyword>
<evidence type="ECO:0000313" key="4">
    <source>
        <dbReference type="Proteomes" id="UP000009027"/>
    </source>
</evidence>
<dbReference type="EMBL" id="CAEX01008162">
    <property type="protein sequence ID" value="CCD21717.1"/>
    <property type="molecule type" value="Genomic_DNA"/>
</dbReference>
<keyword evidence="4" id="KW-1185">Reference proteome</keyword>
<feature type="transmembrane region" description="Helical" evidence="1">
    <location>
        <begin position="346"/>
        <end position="368"/>
    </location>
</feature>
<dbReference type="SUPFAM" id="SSF101447">
    <property type="entry name" value="Formin homology 2 domain (FH2 domain)"/>
    <property type="match status" value="1"/>
</dbReference>
<feature type="chain" id="PRO_5003389698" evidence="2">
    <location>
        <begin position="22"/>
        <end position="404"/>
    </location>
</feature>
<gene>
    <name evidence="3" type="ORF">TvY486_0004490</name>
</gene>
<accession>F9WVV5</accession>
<evidence type="ECO:0000313" key="3">
    <source>
        <dbReference type="EMBL" id="CCD21717.1"/>
    </source>
</evidence>
<name>F9WVV5_TRYVY</name>
<keyword evidence="2" id="KW-0732">Signal</keyword>
<protein>
    <submittedName>
        <fullName evidence="3">Uncharacterized protein</fullName>
    </submittedName>
</protein>
<keyword evidence="1" id="KW-1133">Transmembrane helix</keyword>
<dbReference type="Proteomes" id="UP000009027">
    <property type="component" value="Unassembled WGS sequence"/>
</dbReference>
<evidence type="ECO:0000256" key="2">
    <source>
        <dbReference type="SAM" id="SignalP"/>
    </source>
</evidence>
<evidence type="ECO:0000256" key="1">
    <source>
        <dbReference type="SAM" id="Phobius"/>
    </source>
</evidence>
<feature type="signal peptide" evidence="2">
    <location>
        <begin position="1"/>
        <end position="21"/>
    </location>
</feature>
<reference evidence="3 4" key="1">
    <citation type="journal article" date="2012" name="Proc. Natl. Acad. Sci. U.S.A.">
        <title>Antigenic diversity is generated by distinct evolutionary mechanisms in African trypanosome species.</title>
        <authorList>
            <person name="Jackson A.P."/>
            <person name="Berry A."/>
            <person name="Aslett M."/>
            <person name="Allison H.C."/>
            <person name="Burton P."/>
            <person name="Vavrova-Anderson J."/>
            <person name="Brown R."/>
            <person name="Browne H."/>
            <person name="Corton N."/>
            <person name="Hauser H."/>
            <person name="Gamble J."/>
            <person name="Gilderthorp R."/>
            <person name="Marcello L."/>
            <person name="McQuillan J."/>
            <person name="Otto T.D."/>
            <person name="Quail M.A."/>
            <person name="Sanders M.J."/>
            <person name="van Tonder A."/>
            <person name="Ginger M.L."/>
            <person name="Field M.C."/>
            <person name="Barry J.D."/>
            <person name="Hertz-Fowler C."/>
            <person name="Berriman M."/>
        </authorList>
    </citation>
    <scope>NUCLEOTIDE SEQUENCE</scope>
    <source>
        <strain evidence="3 4">Y486</strain>
    </source>
</reference>
<keyword evidence="1" id="KW-0472">Membrane</keyword>